<accession>A0A6M0RBY9</accession>
<reference evidence="1 2" key="1">
    <citation type="submission" date="2019-04" db="EMBL/GenBank/DDBJ databases">
        <title>Genome sequencing of Clostridium botulinum Groups I-IV and Clostridium butyricum.</title>
        <authorList>
            <person name="Brunt J."/>
            <person name="Van Vliet A.H.M."/>
            <person name="Stringer S.C."/>
            <person name="Carter A.T."/>
            <person name="Peck M.W."/>
        </authorList>
    </citation>
    <scope>NUCLEOTIDE SEQUENCE [LARGE SCALE GENOMIC DNA]</scope>
    <source>
        <strain evidence="1 2">IFR 18/094</strain>
    </source>
</reference>
<dbReference type="EMBL" id="SXDP01000011">
    <property type="protein sequence ID" value="NEZ47723.1"/>
    <property type="molecule type" value="Genomic_DNA"/>
</dbReference>
<dbReference type="InterPro" id="IPR014199">
    <property type="entry name" value="Spore_YtxC"/>
</dbReference>
<organism evidence="1 2">
    <name type="scientific">Clostridium niameyense</name>
    <dbReference type="NCBI Taxonomy" id="1622073"/>
    <lineage>
        <taxon>Bacteria</taxon>
        <taxon>Bacillati</taxon>
        <taxon>Bacillota</taxon>
        <taxon>Clostridia</taxon>
        <taxon>Eubacteriales</taxon>
        <taxon>Clostridiaceae</taxon>
        <taxon>Clostridium</taxon>
    </lineage>
</organism>
<comment type="caution">
    <text evidence="1">The sequence shown here is derived from an EMBL/GenBank/DDBJ whole genome shotgun (WGS) entry which is preliminary data.</text>
</comment>
<evidence type="ECO:0000313" key="1">
    <source>
        <dbReference type="EMBL" id="NEZ47723.1"/>
    </source>
</evidence>
<dbReference type="Proteomes" id="UP000473885">
    <property type="component" value="Unassembled WGS sequence"/>
</dbReference>
<gene>
    <name evidence="1" type="primary">ytxC</name>
    <name evidence="1" type="ORF">FDF74_11085</name>
</gene>
<evidence type="ECO:0000313" key="2">
    <source>
        <dbReference type="Proteomes" id="UP000473885"/>
    </source>
</evidence>
<protein>
    <submittedName>
        <fullName evidence="1">Putative sporulation protein YtxC</fullName>
    </submittedName>
</protein>
<sequence>MLIFTLVYNKDRENIIEDTRKLVEDFRKKGVIIGISESIENKTHFVKVYSEKTLNDRVLKDFNIHMSNILYNIVVDEFINSNMYDFIRDTYFFLKNEDIVKIKKRILQVLKTDKFDLEDSIYCLNKKNAIINKISKIINENNELNIDGFITFRIKSLSEDLQGIVEKIVEKYMVDKEYSEFIKLLKYFVEIEESKIDEINIIIEKGGKYTLKDSEGKDLTEEVYIDVDDIKFIENINLEDMIISWLITNVPNKIKIYGLNNCKNKEFINTIKNVFENRVSCYNSTIELLNKIKF</sequence>
<name>A0A6M0RBY9_9CLOT</name>
<dbReference type="NCBIfam" id="TIGR02834">
    <property type="entry name" value="spo_ytxC"/>
    <property type="match status" value="1"/>
</dbReference>
<dbReference type="RefSeq" id="WP_163249625.1">
    <property type="nucleotide sequence ID" value="NZ_SXDP01000011.1"/>
</dbReference>
<keyword evidence="2" id="KW-1185">Reference proteome</keyword>
<proteinExistence type="predicted"/>
<dbReference type="AlphaFoldDB" id="A0A6M0RBY9"/>
<dbReference type="Pfam" id="PF08812">
    <property type="entry name" value="YtxC"/>
    <property type="match status" value="1"/>
</dbReference>